<evidence type="ECO:0000313" key="2">
    <source>
        <dbReference type="Proteomes" id="UP000092024"/>
    </source>
</evidence>
<organism evidence="1 2">
    <name type="scientific">Paenibacillus oryzae</name>
    <dbReference type="NCBI Taxonomy" id="1844972"/>
    <lineage>
        <taxon>Bacteria</taxon>
        <taxon>Bacillati</taxon>
        <taxon>Bacillota</taxon>
        <taxon>Bacilli</taxon>
        <taxon>Bacillales</taxon>
        <taxon>Paenibacillaceae</taxon>
        <taxon>Paenibacillus</taxon>
    </lineage>
</organism>
<dbReference type="EMBL" id="LYPA01000076">
    <property type="protein sequence ID" value="OBR62930.1"/>
    <property type="molecule type" value="Genomic_DNA"/>
</dbReference>
<dbReference type="OrthoDB" id="2086813at2"/>
<dbReference type="RefSeq" id="WP_068686813.1">
    <property type="nucleotide sequence ID" value="NZ_LYPA01000076.1"/>
</dbReference>
<dbReference type="AlphaFoldDB" id="A0A1A5YC03"/>
<proteinExistence type="predicted"/>
<evidence type="ECO:0000313" key="1">
    <source>
        <dbReference type="EMBL" id="OBR62930.1"/>
    </source>
</evidence>
<comment type="caution">
    <text evidence="1">The sequence shown here is derived from an EMBL/GenBank/DDBJ whole genome shotgun (WGS) entry which is preliminary data.</text>
</comment>
<dbReference type="Proteomes" id="UP000092024">
    <property type="component" value="Unassembled WGS sequence"/>
</dbReference>
<keyword evidence="2" id="KW-1185">Reference proteome</keyword>
<accession>A0A1A5YC03</accession>
<reference evidence="1 2" key="1">
    <citation type="submission" date="2016-05" db="EMBL/GenBank/DDBJ databases">
        <title>Paenibacillus oryzae. sp. nov., isolated from the rice root.</title>
        <authorList>
            <person name="Zhang J."/>
            <person name="Zhang X."/>
        </authorList>
    </citation>
    <scope>NUCLEOTIDE SEQUENCE [LARGE SCALE GENOMIC DNA]</scope>
    <source>
        <strain evidence="1 2">1DrF-4</strain>
    </source>
</reference>
<sequence length="117" mass="13323">MQHWFEYGGEVESEFALDINIDEEYGLVQASNYVSFGESYLEPKGWENNVLFIFQYPGKYSSIVTFVSTGEDIITGTAQFVKSSDKDMLNILEKAYGIPKSEFQHITSSELKVLLDE</sequence>
<name>A0A1A5YC03_9BACL</name>
<protein>
    <submittedName>
        <fullName evidence="1">Uncharacterized protein</fullName>
    </submittedName>
</protein>
<gene>
    <name evidence="1" type="ORF">A7K91_09425</name>
</gene>